<dbReference type="SUPFAM" id="SSF56112">
    <property type="entry name" value="Protein kinase-like (PK-like)"/>
    <property type="match status" value="1"/>
</dbReference>
<sequence length="827" mass="94395">VVRAKWRNSDTFFALKTFNNDKITLKEVVNEKKAKKKYLLVLEYADNDTLKTYLNEKFNELNWNDKYQLSFQLASAVTFLHENDIIHRDLHADNVLVHQKKIKLADFGLSKKIAKASSNNTSKICGIIPFVDPKSLSDQDYKLNEKSDVYSVGVLMWQISSGNQPFSDLNYDEGLMLYIINGNREEIKDDTPINYSNLYTECWKYEPDERPNMQEVVLILKSIVFPDQHLEILGINGGPNTNDGSNMNDDNQDINDDSNISDNSDINDELDINDFSDNMIKNIGSLQGQASIQSGIMSLESNQSSSSIQTNSSDSSFDIINDSFVDKLIAFIIKKHDKGYNFDQIQQLIDQITLKCNQIINDLISWLTKNQDKSSYIWLFGLFYYYGIGIEENDNKAFESFSKAAENNCSIAQIYLAKCYEDGYGTEEDKNLAFNWYQKAAKNKSIVGQFYLGYCYEFNIGTENNENKFIELYKNAANNGNTTAKLYLANCYRLGKGIDKNESKAFEYYKILAEKNFTDAQYQLGNCYYYGVGIEIDKVQAFNWYKKAANNGSIIAKCILEQNYNKKTNTKKNRSIEIKIHKTMYFEGLRQVGINNYNGVGTKQNYKKAFYYFQKAAEGSYKIAQFDLGSCYEDGIGVKKNNRKAFQLYQKSAEQGYLDSQFSLGYCYDFGIGTEVNKVKAFELYKIAAENGNEMAQYNLGICYESGIGVEKDEIKAIYWYNKAAENGNKIALYNLGNCYKSGIGVEKDEIKAFKYYEKSAEQGYLNAQCSLGHCYDFGIGTEVNKVRALELYKEAAEKGHTTAQNNLGTCYKNGKDTERDLNKAIY</sequence>
<dbReference type="Gene3D" id="1.10.510.10">
    <property type="entry name" value="Transferase(Phosphotransferase) domain 1"/>
    <property type="match status" value="1"/>
</dbReference>
<feature type="domain" description="Protein kinase" evidence="2">
    <location>
        <begin position="1"/>
        <end position="225"/>
    </location>
</feature>
<dbReference type="InterPro" id="IPR000719">
    <property type="entry name" value="Prot_kinase_dom"/>
</dbReference>
<dbReference type="PRINTS" id="PR00109">
    <property type="entry name" value="TYRKINASE"/>
</dbReference>
<dbReference type="GO" id="GO:0004672">
    <property type="term" value="F:protein kinase activity"/>
    <property type="evidence" value="ECO:0007669"/>
    <property type="project" value="InterPro"/>
</dbReference>
<proteinExistence type="predicted"/>
<dbReference type="Gene3D" id="1.25.40.10">
    <property type="entry name" value="Tetratricopeptide repeat domain"/>
    <property type="match status" value="2"/>
</dbReference>
<dbReference type="PROSITE" id="PS50011">
    <property type="entry name" value="PROTEIN_KINASE_DOM"/>
    <property type="match status" value="1"/>
</dbReference>
<dbReference type="GO" id="GO:0005524">
    <property type="term" value="F:ATP binding"/>
    <property type="evidence" value="ECO:0007669"/>
    <property type="project" value="InterPro"/>
</dbReference>
<evidence type="ECO:0000256" key="1">
    <source>
        <dbReference type="SAM" id="MobiDB-lite"/>
    </source>
</evidence>
<dbReference type="EMBL" id="LLXJ01004588">
    <property type="protein sequence ID" value="PKB95642.1"/>
    <property type="molecule type" value="Genomic_DNA"/>
</dbReference>
<dbReference type="PANTHER" id="PTHR43628:SF1">
    <property type="entry name" value="CHITIN SYNTHASE REGULATORY FACTOR 2-RELATED"/>
    <property type="match status" value="1"/>
</dbReference>
<dbReference type="InterPro" id="IPR006597">
    <property type="entry name" value="Sel1-like"/>
</dbReference>
<organism evidence="3 4">
    <name type="scientific">Rhizophagus irregularis</name>
    <dbReference type="NCBI Taxonomy" id="588596"/>
    <lineage>
        <taxon>Eukaryota</taxon>
        <taxon>Fungi</taxon>
        <taxon>Fungi incertae sedis</taxon>
        <taxon>Mucoromycota</taxon>
        <taxon>Glomeromycotina</taxon>
        <taxon>Glomeromycetes</taxon>
        <taxon>Glomerales</taxon>
        <taxon>Glomeraceae</taxon>
        <taxon>Rhizophagus</taxon>
    </lineage>
</organism>
<evidence type="ECO:0000313" key="3">
    <source>
        <dbReference type="EMBL" id="PKB95642.1"/>
    </source>
</evidence>
<dbReference type="SUPFAM" id="SSF81901">
    <property type="entry name" value="HCP-like"/>
    <property type="match status" value="3"/>
</dbReference>
<dbReference type="InterPro" id="IPR011990">
    <property type="entry name" value="TPR-like_helical_dom_sf"/>
</dbReference>
<evidence type="ECO:0000259" key="2">
    <source>
        <dbReference type="PROSITE" id="PS50011"/>
    </source>
</evidence>
<dbReference type="Proteomes" id="UP000232722">
    <property type="component" value="Unassembled WGS sequence"/>
</dbReference>
<reference evidence="3 4" key="1">
    <citation type="submission" date="2016-04" db="EMBL/GenBank/DDBJ databases">
        <title>Genome analyses suggest a sexual origin of heterokaryosis in a supposedly ancient asexual fungus.</title>
        <authorList>
            <person name="Ropars J."/>
            <person name="Sedzielewska K."/>
            <person name="Noel J."/>
            <person name="Charron P."/>
            <person name="Farinelli L."/>
            <person name="Marton T."/>
            <person name="Kruger M."/>
            <person name="Pelin A."/>
            <person name="Brachmann A."/>
            <person name="Corradi N."/>
        </authorList>
    </citation>
    <scope>NUCLEOTIDE SEQUENCE [LARGE SCALE GENOMIC DNA]</scope>
    <source>
        <strain evidence="3 4">A5</strain>
    </source>
</reference>
<dbReference type="InterPro" id="IPR001245">
    <property type="entry name" value="Ser-Thr/Tyr_kinase_cat_dom"/>
</dbReference>
<dbReference type="VEuPathDB" id="FungiDB:FUN_003222"/>
<dbReference type="VEuPathDB" id="FungiDB:RhiirA1_469563"/>
<evidence type="ECO:0000313" key="4">
    <source>
        <dbReference type="Proteomes" id="UP000232722"/>
    </source>
</evidence>
<dbReference type="SMART" id="SM00671">
    <property type="entry name" value="SEL1"/>
    <property type="match status" value="12"/>
</dbReference>
<feature type="region of interest" description="Disordered" evidence="1">
    <location>
        <begin position="237"/>
        <end position="265"/>
    </location>
</feature>
<reference evidence="3 4" key="2">
    <citation type="submission" date="2017-09" db="EMBL/GenBank/DDBJ databases">
        <title>Extensive intraspecific genome diversity in a model arbuscular mycorrhizal fungus.</title>
        <authorList>
            <person name="Chen E.C."/>
            <person name="Morin E."/>
            <person name="Beaudet D."/>
            <person name="Noel J."/>
            <person name="Ndikumana S."/>
            <person name="Charron P."/>
            <person name="St-Onge C."/>
            <person name="Giorgi J."/>
            <person name="Grigoriev I.V."/>
            <person name="Roux C."/>
            <person name="Martin F.M."/>
            <person name="Corradi N."/>
        </authorList>
    </citation>
    <scope>NUCLEOTIDE SEQUENCE [LARGE SCALE GENOMIC DNA]</scope>
    <source>
        <strain evidence="3 4">A5</strain>
    </source>
</reference>
<comment type="caution">
    <text evidence="3">The sequence shown here is derived from an EMBL/GenBank/DDBJ whole genome shotgun (WGS) entry which is preliminary data.</text>
</comment>
<dbReference type="InterPro" id="IPR011009">
    <property type="entry name" value="Kinase-like_dom_sf"/>
</dbReference>
<feature type="non-terminal residue" evidence="3">
    <location>
        <position position="1"/>
    </location>
</feature>
<dbReference type="VEuPathDB" id="FungiDB:RhiirFUN_023668"/>
<dbReference type="InterPro" id="IPR052945">
    <property type="entry name" value="Mitotic_Regulator"/>
</dbReference>
<dbReference type="Pfam" id="PF07714">
    <property type="entry name" value="PK_Tyr_Ser-Thr"/>
    <property type="match status" value="1"/>
</dbReference>
<protein>
    <submittedName>
        <fullName evidence="3">HCP-like protein</fullName>
    </submittedName>
</protein>
<gene>
    <name evidence="3" type="ORF">RhiirA5_436330</name>
</gene>
<feature type="non-terminal residue" evidence="3">
    <location>
        <position position="827"/>
    </location>
</feature>
<dbReference type="Pfam" id="PF08238">
    <property type="entry name" value="Sel1"/>
    <property type="match status" value="12"/>
</dbReference>
<dbReference type="PANTHER" id="PTHR43628">
    <property type="entry name" value="ACTIVATOR OF C KINASE PROTEIN 1-RELATED"/>
    <property type="match status" value="1"/>
</dbReference>
<accession>A0A2N0NM30</accession>
<dbReference type="AlphaFoldDB" id="A0A2N0NM30"/>
<name>A0A2N0NM30_9GLOM</name>